<evidence type="ECO:0000313" key="4">
    <source>
        <dbReference type="Proteomes" id="UP001595704"/>
    </source>
</evidence>
<keyword evidence="4" id="KW-1185">Reference proteome</keyword>
<evidence type="ECO:0008006" key="5">
    <source>
        <dbReference type="Google" id="ProtNLM"/>
    </source>
</evidence>
<evidence type="ECO:0000313" key="3">
    <source>
        <dbReference type="EMBL" id="MFC3638261.1"/>
    </source>
</evidence>
<proteinExistence type="predicted"/>
<gene>
    <name evidence="3" type="ORF">ACFONL_12905</name>
</gene>
<feature type="region of interest" description="Disordered" evidence="2">
    <location>
        <begin position="334"/>
        <end position="377"/>
    </location>
</feature>
<keyword evidence="1" id="KW-0175">Coiled coil</keyword>
<dbReference type="EMBL" id="JBHRYC010000061">
    <property type="protein sequence ID" value="MFC3638261.1"/>
    <property type="molecule type" value="Genomic_DNA"/>
</dbReference>
<accession>A0ABV7UID6</accession>
<evidence type="ECO:0000256" key="2">
    <source>
        <dbReference type="SAM" id="MobiDB-lite"/>
    </source>
</evidence>
<sequence length="377" mass="40480">MVEQSMFFALGFLVAGFIAVLLTSALNQRAERLANRRMRAMFPVSLEEVAAERDHLRAEFAVATRNMERKQARLREEKAVALGDAGKQLSFASALKRELDDARAKLSALEAVHADLRTDLAEARKQIEATTTDRDAVGAKFASASADNERLTREQEDAVKRVEGQRMAIAELEQRISAISASASEQKRLAERRADELLVEQNAVRTLQETLASHRANAARLADRVAALEKARDEARAANSAIGKLEAEIRSLRERLAQAQGESQMLRHRMAAETAAQAAGTAVTAKAAAGAGPDAVLTDIARLQADLVRAAPGGDVPENAATALRQRIVDVADAIMARPEPDSPAAPGSPAPKRRGGRPAGQTDARIRQGAARKSAP</sequence>
<evidence type="ECO:0000256" key="1">
    <source>
        <dbReference type="SAM" id="Coils"/>
    </source>
</evidence>
<comment type="caution">
    <text evidence="3">The sequence shown here is derived from an EMBL/GenBank/DDBJ whole genome shotgun (WGS) entry which is preliminary data.</text>
</comment>
<dbReference type="RefSeq" id="WP_191320382.1">
    <property type="nucleotide sequence ID" value="NZ_BNCG01000017.1"/>
</dbReference>
<feature type="coiled-coil region" evidence="1">
    <location>
        <begin position="46"/>
        <end position="269"/>
    </location>
</feature>
<protein>
    <recommendedName>
        <fullName evidence="5">Chromosome partition protein Smc</fullName>
    </recommendedName>
</protein>
<name>A0ABV7UID6_9HYPH</name>
<reference evidence="4" key="1">
    <citation type="journal article" date="2019" name="Int. J. Syst. Evol. Microbiol.">
        <title>The Global Catalogue of Microorganisms (GCM) 10K type strain sequencing project: providing services to taxonomists for standard genome sequencing and annotation.</title>
        <authorList>
            <consortium name="The Broad Institute Genomics Platform"/>
            <consortium name="The Broad Institute Genome Sequencing Center for Infectious Disease"/>
            <person name="Wu L."/>
            <person name="Ma J."/>
        </authorList>
    </citation>
    <scope>NUCLEOTIDE SEQUENCE [LARGE SCALE GENOMIC DNA]</scope>
    <source>
        <strain evidence="4">KCTC 42282</strain>
    </source>
</reference>
<organism evidence="3 4">
    <name type="scientific">Camelimonas fluminis</name>
    <dbReference type="NCBI Taxonomy" id="1576911"/>
    <lineage>
        <taxon>Bacteria</taxon>
        <taxon>Pseudomonadati</taxon>
        <taxon>Pseudomonadota</taxon>
        <taxon>Alphaproteobacteria</taxon>
        <taxon>Hyphomicrobiales</taxon>
        <taxon>Chelatococcaceae</taxon>
        <taxon>Camelimonas</taxon>
    </lineage>
</organism>
<dbReference type="Proteomes" id="UP001595704">
    <property type="component" value="Unassembled WGS sequence"/>
</dbReference>